<dbReference type="STRING" id="7167.A0A182F4Q1"/>
<dbReference type="SUPFAM" id="SSF101494">
    <property type="entry name" value="Stathmin"/>
    <property type="match status" value="1"/>
</dbReference>
<accession>A0A182F4Q1</accession>
<dbReference type="GO" id="GO:0031110">
    <property type="term" value="P:regulation of microtubule polymerization or depolymerization"/>
    <property type="evidence" value="ECO:0007669"/>
    <property type="project" value="InterPro"/>
</dbReference>
<dbReference type="GO" id="GO:0005737">
    <property type="term" value="C:cytoplasm"/>
    <property type="evidence" value="ECO:0007669"/>
    <property type="project" value="TreeGrafter"/>
</dbReference>
<dbReference type="Gene3D" id="6.10.280.30">
    <property type="match status" value="2"/>
</dbReference>
<dbReference type="VEuPathDB" id="VectorBase:AALB20_037894"/>
<dbReference type="GO" id="GO:0015631">
    <property type="term" value="F:tubulin binding"/>
    <property type="evidence" value="ECO:0007669"/>
    <property type="project" value="TreeGrafter"/>
</dbReference>
<protein>
    <submittedName>
        <fullName evidence="1">Uncharacterized protein</fullName>
    </submittedName>
</protein>
<dbReference type="GO" id="GO:0043005">
    <property type="term" value="C:neuron projection"/>
    <property type="evidence" value="ECO:0007669"/>
    <property type="project" value="TreeGrafter"/>
</dbReference>
<dbReference type="Proteomes" id="UP000069272">
    <property type="component" value="Chromosome 2L"/>
</dbReference>
<dbReference type="PRINTS" id="PR00345">
    <property type="entry name" value="STATHMIN"/>
</dbReference>
<dbReference type="PANTHER" id="PTHR10104">
    <property type="entry name" value="STATHMIN"/>
    <property type="match status" value="1"/>
</dbReference>
<sequence length="266" mass="30584">MVTPVSTEIRCQEKSKGGLCYEVILAEPAVNVTLPKLPPVPGKNVSAEEIEEKLKAAEERRLSLEAKKMADWSAKMAKIEEASRKKDELDKEFKTHAKEVLVTKMEQYEEKREQQLSEIKEKLKMHAADIEKTRQSLEQQKIEDLQKHLDEKLRNASTLRDDNIKKILGRLKEHVRIARANQQPISYIDNTDKLNEVRATVDQIEAQKCNEQTRIIENKLSTAEQNREKELQKKLDAIRKHERRAELVRQNKAALAQKSDVTASSG</sequence>
<dbReference type="GO" id="GO:0007019">
    <property type="term" value="P:microtubule depolymerization"/>
    <property type="evidence" value="ECO:0007669"/>
    <property type="project" value="TreeGrafter"/>
</dbReference>
<reference evidence="1 2" key="1">
    <citation type="journal article" date="2017" name="G3 (Bethesda)">
        <title>The Physical Genome Mapping of Anopheles albimanus Corrected Scaffold Misassemblies and Identified Interarm Rearrangements in Genus Anopheles.</title>
        <authorList>
            <person name="Artemov G.N."/>
            <person name="Peery A.N."/>
            <person name="Jiang X."/>
            <person name="Tu Z."/>
            <person name="Stegniy V.N."/>
            <person name="Sharakhova M.V."/>
            <person name="Sharakhov I.V."/>
        </authorList>
    </citation>
    <scope>NUCLEOTIDE SEQUENCE [LARGE SCALE GENOMIC DNA]</scope>
    <source>
        <strain evidence="1 2">ALBI9_A</strain>
    </source>
</reference>
<name>A0A182F4Q1_ANOAL</name>
<dbReference type="InterPro" id="IPR036002">
    <property type="entry name" value="Stathmin_sf"/>
</dbReference>
<dbReference type="PANTHER" id="PTHR10104:SF1">
    <property type="entry name" value="STATHMIN, ISOFORM D"/>
    <property type="match status" value="1"/>
</dbReference>
<reference evidence="1" key="2">
    <citation type="submission" date="2022-08" db="UniProtKB">
        <authorList>
            <consortium name="EnsemblMetazoa"/>
        </authorList>
    </citation>
    <scope>IDENTIFICATION</scope>
    <source>
        <strain evidence="1">STECLA/ALBI9_A</strain>
    </source>
</reference>
<organism evidence="1 2">
    <name type="scientific">Anopheles albimanus</name>
    <name type="common">New world malaria mosquito</name>
    <dbReference type="NCBI Taxonomy" id="7167"/>
    <lineage>
        <taxon>Eukaryota</taxon>
        <taxon>Metazoa</taxon>
        <taxon>Ecdysozoa</taxon>
        <taxon>Arthropoda</taxon>
        <taxon>Hexapoda</taxon>
        <taxon>Insecta</taxon>
        <taxon>Pterygota</taxon>
        <taxon>Neoptera</taxon>
        <taxon>Endopterygota</taxon>
        <taxon>Diptera</taxon>
        <taxon>Nematocera</taxon>
        <taxon>Culicoidea</taxon>
        <taxon>Culicidae</taxon>
        <taxon>Anophelinae</taxon>
        <taxon>Anopheles</taxon>
    </lineage>
</organism>
<dbReference type="InterPro" id="IPR000956">
    <property type="entry name" value="Stathmin_fam"/>
</dbReference>
<proteinExistence type="predicted"/>
<keyword evidence="2" id="KW-1185">Reference proteome</keyword>
<dbReference type="Pfam" id="PF00836">
    <property type="entry name" value="Stathmin"/>
    <property type="match status" value="1"/>
</dbReference>
<dbReference type="VEuPathDB" id="VectorBase:AALB001444"/>
<dbReference type="PROSITE" id="PS51663">
    <property type="entry name" value="STATHMIN_3"/>
    <property type="match status" value="1"/>
</dbReference>
<dbReference type="EnsemblMetazoa" id="AALB001444-RA">
    <property type="protein sequence ID" value="AALB001444-PA"/>
    <property type="gene ID" value="AALB001444"/>
</dbReference>
<dbReference type="AlphaFoldDB" id="A0A182F4Q1"/>
<evidence type="ECO:0000313" key="1">
    <source>
        <dbReference type="EnsemblMetazoa" id="AALB001444-PA"/>
    </source>
</evidence>
<dbReference type="GO" id="GO:0031175">
    <property type="term" value="P:neuron projection development"/>
    <property type="evidence" value="ECO:0007669"/>
    <property type="project" value="TreeGrafter"/>
</dbReference>
<evidence type="ECO:0000313" key="2">
    <source>
        <dbReference type="Proteomes" id="UP000069272"/>
    </source>
</evidence>